<reference evidence="6" key="1">
    <citation type="submission" date="2022-05" db="EMBL/GenBank/DDBJ databases">
        <authorList>
            <person name="Blom J."/>
        </authorList>
    </citation>
    <scope>NUCLEOTIDE SEQUENCE</scope>
    <source>
        <strain evidence="6">Type strain: CPO20170097</strain>
    </source>
</reference>
<keyword evidence="2" id="KW-0805">Transcription regulation</keyword>
<accession>A0ABN8T5L3</accession>
<feature type="domain" description="HTH lysR-type" evidence="5">
    <location>
        <begin position="1"/>
        <end position="58"/>
    </location>
</feature>
<dbReference type="PROSITE" id="PS50931">
    <property type="entry name" value="HTH_LYSR"/>
    <property type="match status" value="1"/>
</dbReference>
<evidence type="ECO:0000256" key="2">
    <source>
        <dbReference type="ARBA" id="ARBA00023015"/>
    </source>
</evidence>
<dbReference type="InterPro" id="IPR005119">
    <property type="entry name" value="LysR_subst-bd"/>
</dbReference>
<evidence type="ECO:0000256" key="3">
    <source>
        <dbReference type="ARBA" id="ARBA00023125"/>
    </source>
</evidence>
<dbReference type="InterPro" id="IPR036390">
    <property type="entry name" value="WH_DNA-bd_sf"/>
</dbReference>
<sequence length="288" mass="31940">MENRRLQAFVTLAEQGNYHAAADALCITQPALSKQIQALEHDLNLVLFTRGRHGATLTPQGKLFYPEACEFLVRYRELRKFAGDIKRGATAKLALGFGLSTYSLTPQWINTFQARFPDVTVSLNNIPSSVQCRMLLEGALHIGFLRLPVLPPLSHFVIKQERLVLAVPANASVKEGLHHLVEHYPLLRLSTHAAPCLAEQVRIILAEQFPDVHAVSVSDDMHSLLALIGGGNGIAFLPESICNVLPAGVKMVELANVKVGWEIAMAWDPTREHEGRDNFLRMVMEMKP</sequence>
<dbReference type="SUPFAM" id="SSF53850">
    <property type="entry name" value="Periplasmic binding protein-like II"/>
    <property type="match status" value="1"/>
</dbReference>
<dbReference type="SUPFAM" id="SSF46785">
    <property type="entry name" value="Winged helix' DNA-binding domain"/>
    <property type="match status" value="1"/>
</dbReference>
<evidence type="ECO:0000259" key="5">
    <source>
        <dbReference type="PROSITE" id="PS50931"/>
    </source>
</evidence>
<dbReference type="PRINTS" id="PR00039">
    <property type="entry name" value="HTHLYSR"/>
</dbReference>
<protein>
    <submittedName>
        <fullName evidence="6">LysR family transcriptional regulator</fullName>
    </submittedName>
</protein>
<dbReference type="PANTHER" id="PTHR30346">
    <property type="entry name" value="TRANSCRIPTIONAL DUAL REGULATOR HCAR-RELATED"/>
    <property type="match status" value="1"/>
</dbReference>
<gene>
    <name evidence="6" type="ORF">FBBNIHIM_00755</name>
</gene>
<keyword evidence="3" id="KW-0238">DNA-binding</keyword>
<dbReference type="RefSeq" id="WP_253896635.1">
    <property type="nucleotide sequence ID" value="NZ_CALSBS010000001.1"/>
</dbReference>
<evidence type="ECO:0000256" key="4">
    <source>
        <dbReference type="ARBA" id="ARBA00023163"/>
    </source>
</evidence>
<dbReference type="EMBL" id="CALSBS010000001">
    <property type="protein sequence ID" value="CAH6635346.1"/>
    <property type="molecule type" value="Genomic_DNA"/>
</dbReference>
<evidence type="ECO:0000256" key="1">
    <source>
        <dbReference type="ARBA" id="ARBA00009437"/>
    </source>
</evidence>
<dbReference type="Gene3D" id="3.40.190.10">
    <property type="entry name" value="Periplasmic binding protein-like II"/>
    <property type="match status" value="2"/>
</dbReference>
<evidence type="ECO:0000313" key="6">
    <source>
        <dbReference type="EMBL" id="CAH6635346.1"/>
    </source>
</evidence>
<keyword evidence="4" id="KW-0804">Transcription</keyword>
<keyword evidence="7" id="KW-1185">Reference proteome</keyword>
<evidence type="ECO:0000313" key="7">
    <source>
        <dbReference type="Proteomes" id="UP001152651"/>
    </source>
</evidence>
<dbReference type="Pfam" id="PF00126">
    <property type="entry name" value="HTH_1"/>
    <property type="match status" value="1"/>
</dbReference>
<dbReference type="PANTHER" id="PTHR30346:SF17">
    <property type="entry name" value="LYSR FAMILY TRANSCRIPTIONAL REGULATOR"/>
    <property type="match status" value="1"/>
</dbReference>
<dbReference type="Pfam" id="PF03466">
    <property type="entry name" value="LysR_substrate"/>
    <property type="match status" value="1"/>
</dbReference>
<dbReference type="InterPro" id="IPR000847">
    <property type="entry name" value="LysR_HTH_N"/>
</dbReference>
<comment type="caution">
    <text evidence="6">The sequence shown here is derived from an EMBL/GenBank/DDBJ whole genome shotgun (WGS) entry which is preliminary data.</text>
</comment>
<proteinExistence type="inferred from homology"/>
<dbReference type="Gene3D" id="1.10.10.10">
    <property type="entry name" value="Winged helix-like DNA-binding domain superfamily/Winged helix DNA-binding domain"/>
    <property type="match status" value="1"/>
</dbReference>
<comment type="similarity">
    <text evidence="1">Belongs to the LysR transcriptional regulatory family.</text>
</comment>
<dbReference type="InterPro" id="IPR036388">
    <property type="entry name" value="WH-like_DNA-bd_sf"/>
</dbReference>
<name>A0ABN8T5L3_9ENTR</name>
<dbReference type="Proteomes" id="UP001152651">
    <property type="component" value="Unassembled WGS sequence"/>
</dbReference>
<organism evidence="6 7">
    <name type="scientific">Pseudocitrobacter vendiensis</name>
    <dbReference type="NCBI Taxonomy" id="2488306"/>
    <lineage>
        <taxon>Bacteria</taxon>
        <taxon>Pseudomonadati</taxon>
        <taxon>Pseudomonadota</taxon>
        <taxon>Gammaproteobacteria</taxon>
        <taxon>Enterobacterales</taxon>
        <taxon>Enterobacteriaceae</taxon>
        <taxon>Pseudocitrobacter</taxon>
    </lineage>
</organism>
<dbReference type="CDD" id="cd08414">
    <property type="entry name" value="PBP2_LTTR_aromatics_like"/>
    <property type="match status" value="1"/>
</dbReference>